<dbReference type="RefSeq" id="WP_007308707.1">
    <property type="nucleotide sequence ID" value="NZ_AESD01000002.1"/>
</dbReference>
<dbReference type="PATRIC" id="fig|423471.3.peg.8"/>
<dbReference type="AlphaFoldDB" id="G5IXK0"/>
<dbReference type="Proteomes" id="UP000003477">
    <property type="component" value="Unassembled WGS sequence"/>
</dbReference>
<accession>G5IXK0</accession>
<dbReference type="GeneID" id="88764004"/>
<sequence length="65" mass="7638">MTTEREYQEGQRRIRKLRRQKPKNNNQFLWVVVGIIVFVGLIIVQSSRNRSPENLLPATSDQISQ</sequence>
<dbReference type="EMBL" id="AESD01000002">
    <property type="protein sequence ID" value="EHJ15328.1"/>
    <property type="molecule type" value="Genomic_DNA"/>
</dbReference>
<evidence type="ECO:0000313" key="3">
    <source>
        <dbReference type="Proteomes" id="UP000003477"/>
    </source>
</evidence>
<keyword evidence="1" id="KW-0472">Membrane</keyword>
<keyword evidence="1" id="KW-0812">Transmembrane</keyword>
<organism evidence="2 3">
    <name type="scientific">Crocosphaera watsonii WH 0003</name>
    <dbReference type="NCBI Taxonomy" id="423471"/>
    <lineage>
        <taxon>Bacteria</taxon>
        <taxon>Bacillati</taxon>
        <taxon>Cyanobacteriota</taxon>
        <taxon>Cyanophyceae</taxon>
        <taxon>Oscillatoriophycideae</taxon>
        <taxon>Chroococcales</taxon>
        <taxon>Aphanothecaceae</taxon>
        <taxon>Crocosphaera</taxon>
    </lineage>
</organism>
<reference evidence="2 3" key="1">
    <citation type="journal article" date="2011" name="Front. Microbiol.">
        <title>Two Strains of Crocosphaera watsonii with Highly Conserved Genomes are Distinguished by Strain-Specific Features.</title>
        <authorList>
            <person name="Bench S.R."/>
            <person name="Ilikchyan I.N."/>
            <person name="Tripp H.J."/>
            <person name="Zehr J.P."/>
        </authorList>
    </citation>
    <scope>NUCLEOTIDE SEQUENCE [LARGE SCALE GENOMIC DNA]</scope>
    <source>
        <strain evidence="2 3">WH 0003</strain>
    </source>
</reference>
<evidence type="ECO:0000313" key="2">
    <source>
        <dbReference type="EMBL" id="EHJ15328.1"/>
    </source>
</evidence>
<proteinExistence type="predicted"/>
<gene>
    <name evidence="2" type="ORF">CWATWH0003_0011</name>
</gene>
<name>G5IXK0_CROWT</name>
<evidence type="ECO:0000256" key="1">
    <source>
        <dbReference type="SAM" id="Phobius"/>
    </source>
</evidence>
<keyword evidence="1" id="KW-1133">Transmembrane helix</keyword>
<feature type="transmembrane region" description="Helical" evidence="1">
    <location>
        <begin position="28"/>
        <end position="47"/>
    </location>
</feature>
<protein>
    <submittedName>
        <fullName evidence="2">Uncharacterized protein</fullName>
    </submittedName>
</protein>
<comment type="caution">
    <text evidence="2">The sequence shown here is derived from an EMBL/GenBank/DDBJ whole genome shotgun (WGS) entry which is preliminary data.</text>
</comment>